<evidence type="ECO:0000256" key="1">
    <source>
        <dbReference type="ARBA" id="ARBA00001964"/>
    </source>
</evidence>
<proteinExistence type="inferred from homology"/>
<sequence length="307" mass="32902">MGKATREAYGEALAELVAENKKIVVLDADLSGSTKTANAKKVAPERFFNMGIAESDMIGHAAGFATSGFIPFASSFSMFCTGRAWEQIRNSVAYPHLNVKVCGTHAGITVGEDGVSHQAIEDIALMRVVPGMEVYVPCDAAQTKAVIRHVASTNTPCYVRLGRSSVEDVYTEDTAFDFSKVHVVREGKDAVIFACGLMVQSALKAAEKLSAEGKEVAVVDVCAIKPCNEEQIAELLAKYDVVFTAEEHNVIGGLGGLICEIATDKCPKKIHRIGIQDTYAESGDANKLMAKYKLDGEGVYEQVKAAL</sequence>
<gene>
    <name evidence="5" type="ORF">DWX20_02575</name>
</gene>
<organism evidence="5 6">
    <name type="scientific">Solobacterium moorei</name>
    <dbReference type="NCBI Taxonomy" id="102148"/>
    <lineage>
        <taxon>Bacteria</taxon>
        <taxon>Bacillati</taxon>
        <taxon>Bacillota</taxon>
        <taxon>Erysipelotrichia</taxon>
        <taxon>Erysipelotrichales</taxon>
        <taxon>Erysipelotrichaceae</taxon>
        <taxon>Solobacterium</taxon>
    </lineage>
</organism>
<comment type="caution">
    <text evidence="5">The sequence shown here is derived from an EMBL/GenBank/DDBJ whole genome shotgun (WGS) entry which is preliminary data.</text>
</comment>
<dbReference type="PANTHER" id="PTHR43825:SF1">
    <property type="entry name" value="TRANSKETOLASE-LIKE PYRIMIDINE-BINDING DOMAIN-CONTAINING PROTEIN"/>
    <property type="match status" value="1"/>
</dbReference>
<evidence type="ECO:0000313" key="6">
    <source>
        <dbReference type="Proteomes" id="UP000284731"/>
    </source>
</evidence>
<evidence type="ECO:0000313" key="5">
    <source>
        <dbReference type="EMBL" id="RGT57954.1"/>
    </source>
</evidence>
<name>A0A412PIH6_9FIRM</name>
<keyword evidence="3" id="KW-0786">Thiamine pyrophosphate</keyword>
<dbReference type="CDD" id="cd07033">
    <property type="entry name" value="TPP_PYR_DXS_TK_like"/>
    <property type="match status" value="1"/>
</dbReference>
<comment type="cofactor">
    <cofactor evidence="1">
        <name>thiamine diphosphate</name>
        <dbReference type="ChEBI" id="CHEBI:58937"/>
    </cofactor>
</comment>
<dbReference type="FunFam" id="3.40.50.970:FF:000129">
    <property type="entry name" value="Transketolase"/>
    <property type="match status" value="1"/>
</dbReference>
<dbReference type="Pfam" id="PF02780">
    <property type="entry name" value="Transketolase_C"/>
    <property type="match status" value="1"/>
</dbReference>
<dbReference type="Gene3D" id="3.40.50.920">
    <property type="match status" value="1"/>
</dbReference>
<dbReference type="Gene3D" id="3.40.50.970">
    <property type="match status" value="1"/>
</dbReference>
<accession>A0A412PIH6</accession>
<dbReference type="InterPro" id="IPR033248">
    <property type="entry name" value="Transketolase_C"/>
</dbReference>
<comment type="similarity">
    <text evidence="2">Belongs to the transketolase family.</text>
</comment>
<feature type="domain" description="Transketolase-like pyrimidine-binding" evidence="4">
    <location>
        <begin position="3"/>
        <end position="169"/>
    </location>
</feature>
<dbReference type="EMBL" id="QRWX01000001">
    <property type="protein sequence ID" value="RGT57954.1"/>
    <property type="molecule type" value="Genomic_DNA"/>
</dbReference>
<evidence type="ECO:0000256" key="3">
    <source>
        <dbReference type="ARBA" id="ARBA00023052"/>
    </source>
</evidence>
<dbReference type="RefSeq" id="WP_118764370.1">
    <property type="nucleotide sequence ID" value="NZ_CABJCF010000001.1"/>
</dbReference>
<evidence type="ECO:0000256" key="2">
    <source>
        <dbReference type="ARBA" id="ARBA00007131"/>
    </source>
</evidence>
<dbReference type="InterPro" id="IPR005475">
    <property type="entry name" value="Transketolase-like_Pyr-bd"/>
</dbReference>
<dbReference type="InterPro" id="IPR009014">
    <property type="entry name" value="Transketo_C/PFOR_II"/>
</dbReference>
<dbReference type="AlphaFoldDB" id="A0A412PIH6"/>
<dbReference type="InterPro" id="IPR051157">
    <property type="entry name" value="PDH/Transketolase"/>
</dbReference>
<dbReference type="SUPFAM" id="SSF52922">
    <property type="entry name" value="TK C-terminal domain-like"/>
    <property type="match status" value="1"/>
</dbReference>
<dbReference type="SMART" id="SM00861">
    <property type="entry name" value="Transket_pyr"/>
    <property type="match status" value="1"/>
</dbReference>
<reference evidence="5 6" key="1">
    <citation type="submission" date="2018-08" db="EMBL/GenBank/DDBJ databases">
        <title>A genome reference for cultivated species of the human gut microbiota.</title>
        <authorList>
            <person name="Zou Y."/>
            <person name="Xue W."/>
            <person name="Luo G."/>
        </authorList>
    </citation>
    <scope>NUCLEOTIDE SEQUENCE [LARGE SCALE GENOMIC DNA]</scope>
    <source>
        <strain evidence="5 6">AF18-46</strain>
    </source>
</reference>
<dbReference type="SUPFAM" id="SSF52518">
    <property type="entry name" value="Thiamin diphosphate-binding fold (THDP-binding)"/>
    <property type="match status" value="1"/>
</dbReference>
<evidence type="ECO:0000259" key="4">
    <source>
        <dbReference type="SMART" id="SM00861"/>
    </source>
</evidence>
<dbReference type="PANTHER" id="PTHR43825">
    <property type="entry name" value="PYRUVATE DEHYDROGENASE E1 COMPONENT"/>
    <property type="match status" value="1"/>
</dbReference>
<dbReference type="Pfam" id="PF02779">
    <property type="entry name" value="Transket_pyr"/>
    <property type="match status" value="1"/>
</dbReference>
<protein>
    <submittedName>
        <fullName evidence="5">Transketolase family protein</fullName>
    </submittedName>
</protein>
<dbReference type="Proteomes" id="UP000284731">
    <property type="component" value="Unassembled WGS sequence"/>
</dbReference>
<dbReference type="InterPro" id="IPR029061">
    <property type="entry name" value="THDP-binding"/>
</dbReference>